<feature type="domain" description="Fibronectin type-III" evidence="2">
    <location>
        <begin position="14"/>
        <end position="111"/>
    </location>
</feature>
<evidence type="ECO:0000259" key="2">
    <source>
        <dbReference type="PROSITE" id="PS50853"/>
    </source>
</evidence>
<gene>
    <name evidence="3" type="ORF">DAT39_008565</name>
</gene>
<accession>A0A8J4XC35</accession>
<sequence length="588" mass="65052">HKSRKAAIRFVSSPNLSVVEVEGRGAGPTSLESVPSSPNQHAEHKAPSLTLPTRRPSSSGDQPQEANNVTEPTYTLEDLQPFTLYKFRIWAVISETYIVSPESQFYRTEPSGVGMFTYYSTVCLSRISIAAVNREGQGVAAEASVTTPPSPGIAVLRDSDLVYFSEGTRIWEKGAGNLTDNSDLRLVHSSDSKVTALTVDWLSRKLYYVSDAKVWYCKLDDCSHPADFNLILNSTPTRIIADPYNGLISSFLFCAETWLFLLLHDGIYRISLPELPDRADDLTLVVKTDDVRDFVVSFPDRRLVFYDKGKRVLSTVTLGGLLPVSLYVEIKHDVQSVAYGDGLLVLTDGRAVYKQTGNGQVAIFTEFPMDCDVLESDYGGFGNIHFFGRGSQPYPVPRKPTDLQVVFGSNKASLRWNKPDIQNGSKDDAPYIAGAAAAEGIWRQQLDSFDFLDMLTPSVKDVKDMDWYNNTIFWTNSSGHISWTDASDGASAPEGFLVPQNMEAHAIAFDWLGQSLYWSCNTNMICRGRLSGQGAEIFLKANQKIESIILDALNASIYWSTETTLEVCRLDGEGRDLLEKLSVLSGAK</sequence>
<reference evidence="3" key="1">
    <citation type="submission" date="2020-07" db="EMBL/GenBank/DDBJ databases">
        <title>Clarias magur genome sequencing, assembly and annotation.</title>
        <authorList>
            <person name="Kushwaha B."/>
            <person name="Kumar R."/>
            <person name="Das P."/>
            <person name="Joshi C.G."/>
            <person name="Kumar D."/>
            <person name="Nagpure N.S."/>
            <person name="Pandey M."/>
            <person name="Agarwal S."/>
            <person name="Srivastava S."/>
            <person name="Singh M."/>
            <person name="Sahoo L."/>
            <person name="Jayasankar P."/>
            <person name="Meher P.K."/>
            <person name="Koringa P.G."/>
            <person name="Iquebal M.A."/>
            <person name="Das S.P."/>
            <person name="Bit A."/>
            <person name="Patnaik S."/>
            <person name="Patel N."/>
            <person name="Shah T.M."/>
            <person name="Hinsu A."/>
            <person name="Jena J.K."/>
        </authorList>
    </citation>
    <scope>NUCLEOTIDE SEQUENCE</scope>
    <source>
        <strain evidence="3">CIFAMagur01</strain>
        <tissue evidence="3">Testis</tissue>
    </source>
</reference>
<dbReference type="SUPFAM" id="SSF63825">
    <property type="entry name" value="YWTD domain"/>
    <property type="match status" value="2"/>
</dbReference>
<dbReference type="AlphaFoldDB" id="A0A8J4XC35"/>
<evidence type="ECO:0000313" key="4">
    <source>
        <dbReference type="Proteomes" id="UP000727407"/>
    </source>
</evidence>
<dbReference type="Proteomes" id="UP000727407">
    <property type="component" value="Unassembled WGS sequence"/>
</dbReference>
<dbReference type="Gene3D" id="2.60.40.10">
    <property type="entry name" value="Immunoglobulins"/>
    <property type="match status" value="1"/>
</dbReference>
<dbReference type="InterPro" id="IPR036116">
    <property type="entry name" value="FN3_sf"/>
</dbReference>
<dbReference type="EMBL" id="QNUK01000106">
    <property type="protein sequence ID" value="KAF5901713.1"/>
    <property type="molecule type" value="Genomic_DNA"/>
</dbReference>
<dbReference type="InterPro" id="IPR003961">
    <property type="entry name" value="FN3_dom"/>
</dbReference>
<feature type="region of interest" description="Disordered" evidence="1">
    <location>
        <begin position="19"/>
        <end position="73"/>
    </location>
</feature>
<dbReference type="InterPro" id="IPR050778">
    <property type="entry name" value="Cueball_EGF_LRP_Nidogen"/>
</dbReference>
<feature type="compositionally biased region" description="Polar residues" evidence="1">
    <location>
        <begin position="30"/>
        <end position="40"/>
    </location>
</feature>
<dbReference type="OrthoDB" id="8940861at2759"/>
<dbReference type="SMART" id="SM00135">
    <property type="entry name" value="LY"/>
    <property type="match status" value="3"/>
</dbReference>
<dbReference type="Gene3D" id="2.120.10.30">
    <property type="entry name" value="TolB, C-terminal domain"/>
    <property type="match status" value="2"/>
</dbReference>
<feature type="non-terminal residue" evidence="3">
    <location>
        <position position="588"/>
    </location>
</feature>
<organism evidence="3 4">
    <name type="scientific">Clarias magur</name>
    <name type="common">Asian catfish</name>
    <name type="synonym">Macropteronotus magur</name>
    <dbReference type="NCBI Taxonomy" id="1594786"/>
    <lineage>
        <taxon>Eukaryota</taxon>
        <taxon>Metazoa</taxon>
        <taxon>Chordata</taxon>
        <taxon>Craniata</taxon>
        <taxon>Vertebrata</taxon>
        <taxon>Euteleostomi</taxon>
        <taxon>Actinopterygii</taxon>
        <taxon>Neopterygii</taxon>
        <taxon>Teleostei</taxon>
        <taxon>Ostariophysi</taxon>
        <taxon>Siluriformes</taxon>
        <taxon>Clariidae</taxon>
        <taxon>Clarias</taxon>
    </lineage>
</organism>
<dbReference type="SUPFAM" id="SSF49265">
    <property type="entry name" value="Fibronectin type III"/>
    <property type="match status" value="1"/>
</dbReference>
<proteinExistence type="predicted"/>
<keyword evidence="3" id="KW-0808">Transferase</keyword>
<comment type="caution">
    <text evidence="3">The sequence shown here is derived from an EMBL/GenBank/DDBJ whole genome shotgun (WGS) entry which is preliminary data.</text>
</comment>
<keyword evidence="4" id="KW-1185">Reference proteome</keyword>
<evidence type="ECO:0000313" key="3">
    <source>
        <dbReference type="EMBL" id="KAF5901713.1"/>
    </source>
</evidence>
<name>A0A8J4XC35_CLAMG</name>
<feature type="non-terminal residue" evidence="3">
    <location>
        <position position="1"/>
    </location>
</feature>
<dbReference type="CDD" id="cd00063">
    <property type="entry name" value="FN3"/>
    <property type="match status" value="1"/>
</dbReference>
<dbReference type="GO" id="GO:0016301">
    <property type="term" value="F:kinase activity"/>
    <property type="evidence" value="ECO:0007669"/>
    <property type="project" value="UniProtKB-KW"/>
</dbReference>
<dbReference type="PANTHER" id="PTHR46513">
    <property type="entry name" value="VITELLOGENIN RECEPTOR-LIKE PROTEIN-RELATED-RELATED"/>
    <property type="match status" value="1"/>
</dbReference>
<feature type="compositionally biased region" description="Polar residues" evidence="1">
    <location>
        <begin position="55"/>
        <end position="73"/>
    </location>
</feature>
<keyword evidence="3" id="KW-0418">Kinase</keyword>
<dbReference type="InterPro" id="IPR011042">
    <property type="entry name" value="6-blade_b-propeller_TolB-like"/>
</dbReference>
<dbReference type="InterPro" id="IPR000033">
    <property type="entry name" value="LDLR_classB_rpt"/>
</dbReference>
<dbReference type="PROSITE" id="PS50853">
    <property type="entry name" value="FN3"/>
    <property type="match status" value="1"/>
</dbReference>
<evidence type="ECO:0000256" key="1">
    <source>
        <dbReference type="SAM" id="MobiDB-lite"/>
    </source>
</evidence>
<protein>
    <submittedName>
        <fullName evidence="3">Proto-oncogene tyrosine-protein kinase ROS</fullName>
    </submittedName>
</protein>
<dbReference type="InterPro" id="IPR013783">
    <property type="entry name" value="Ig-like_fold"/>
</dbReference>